<dbReference type="AlphaFoldDB" id="A0A7W6EH99"/>
<dbReference type="InterPro" id="IPR013525">
    <property type="entry name" value="ABC2_TM"/>
</dbReference>
<evidence type="ECO:0000256" key="4">
    <source>
        <dbReference type="ARBA" id="ARBA00022475"/>
    </source>
</evidence>
<organism evidence="10 11">
    <name type="scientific">Pseudochelatococcus contaminans</name>
    <dbReference type="NCBI Taxonomy" id="1538103"/>
    <lineage>
        <taxon>Bacteria</taxon>
        <taxon>Pseudomonadati</taxon>
        <taxon>Pseudomonadota</taxon>
        <taxon>Alphaproteobacteria</taxon>
        <taxon>Hyphomicrobiales</taxon>
        <taxon>Chelatococcaceae</taxon>
        <taxon>Pseudochelatococcus</taxon>
    </lineage>
</organism>
<proteinExistence type="inferred from homology"/>
<name>A0A7W6EH99_9HYPH</name>
<dbReference type="EMBL" id="JACICC010000004">
    <property type="protein sequence ID" value="MBB3809943.1"/>
    <property type="molecule type" value="Genomic_DNA"/>
</dbReference>
<evidence type="ECO:0000256" key="8">
    <source>
        <dbReference type="SAM" id="Phobius"/>
    </source>
</evidence>
<feature type="transmembrane region" description="Helical" evidence="8">
    <location>
        <begin position="170"/>
        <end position="194"/>
    </location>
</feature>
<evidence type="ECO:0000256" key="7">
    <source>
        <dbReference type="ARBA" id="ARBA00023136"/>
    </source>
</evidence>
<accession>A0A7W6EH99</accession>
<dbReference type="Proteomes" id="UP000537592">
    <property type="component" value="Unassembled WGS sequence"/>
</dbReference>
<keyword evidence="11" id="KW-1185">Reference proteome</keyword>
<feature type="transmembrane region" description="Helical" evidence="8">
    <location>
        <begin position="224"/>
        <end position="245"/>
    </location>
</feature>
<dbReference type="GO" id="GO:0005886">
    <property type="term" value="C:plasma membrane"/>
    <property type="evidence" value="ECO:0007669"/>
    <property type="project" value="UniProtKB-SubCell"/>
</dbReference>
<feature type="transmembrane region" description="Helical" evidence="8">
    <location>
        <begin position="339"/>
        <end position="360"/>
    </location>
</feature>
<keyword evidence="7 8" id="KW-0472">Membrane</keyword>
<keyword evidence="6 8" id="KW-1133">Transmembrane helix</keyword>
<evidence type="ECO:0000256" key="3">
    <source>
        <dbReference type="ARBA" id="ARBA00022448"/>
    </source>
</evidence>
<feature type="domain" description="ABC transmembrane type-2" evidence="9">
    <location>
        <begin position="129"/>
        <end position="363"/>
    </location>
</feature>
<dbReference type="PANTHER" id="PTHR30294">
    <property type="entry name" value="MEMBRANE COMPONENT OF ABC TRANSPORTER YHHJ-RELATED"/>
    <property type="match status" value="1"/>
</dbReference>
<dbReference type="InterPro" id="IPR051449">
    <property type="entry name" value="ABC-2_transporter_component"/>
</dbReference>
<reference evidence="10 11" key="1">
    <citation type="submission" date="2020-08" db="EMBL/GenBank/DDBJ databases">
        <title>Genomic Encyclopedia of Type Strains, Phase IV (KMG-IV): sequencing the most valuable type-strain genomes for metagenomic binning, comparative biology and taxonomic classification.</title>
        <authorList>
            <person name="Goeker M."/>
        </authorList>
    </citation>
    <scope>NUCLEOTIDE SEQUENCE [LARGE SCALE GENOMIC DNA]</scope>
    <source>
        <strain evidence="10 11">DSM 28760</strain>
    </source>
</reference>
<dbReference type="GO" id="GO:0140359">
    <property type="term" value="F:ABC-type transporter activity"/>
    <property type="evidence" value="ECO:0007669"/>
    <property type="project" value="InterPro"/>
</dbReference>
<evidence type="ECO:0000256" key="6">
    <source>
        <dbReference type="ARBA" id="ARBA00022989"/>
    </source>
</evidence>
<evidence type="ECO:0000256" key="2">
    <source>
        <dbReference type="ARBA" id="ARBA00007783"/>
    </source>
</evidence>
<feature type="transmembrane region" description="Helical" evidence="8">
    <location>
        <begin position="21"/>
        <end position="40"/>
    </location>
</feature>
<dbReference type="RefSeq" id="WP_183752521.1">
    <property type="nucleotide sequence ID" value="NZ_JACICC010000004.1"/>
</dbReference>
<comment type="subcellular location">
    <subcellularLocation>
        <location evidence="1">Cell membrane</location>
        <topology evidence="1">Multi-pass membrane protein</topology>
    </subcellularLocation>
</comment>
<evidence type="ECO:0000256" key="1">
    <source>
        <dbReference type="ARBA" id="ARBA00004651"/>
    </source>
</evidence>
<feature type="transmembrane region" description="Helical" evidence="8">
    <location>
        <begin position="251"/>
        <end position="274"/>
    </location>
</feature>
<keyword evidence="3" id="KW-0813">Transport</keyword>
<comment type="similarity">
    <text evidence="2">Belongs to the ABC-2 integral membrane protein family.</text>
</comment>
<evidence type="ECO:0000259" key="9">
    <source>
        <dbReference type="PROSITE" id="PS51012"/>
    </source>
</evidence>
<evidence type="ECO:0000256" key="5">
    <source>
        <dbReference type="ARBA" id="ARBA00022692"/>
    </source>
</evidence>
<dbReference type="Gene3D" id="3.40.1710.10">
    <property type="entry name" value="abc type-2 transporter like domain"/>
    <property type="match status" value="1"/>
</dbReference>
<dbReference type="InterPro" id="IPR047817">
    <property type="entry name" value="ABC2_TM_bact-type"/>
</dbReference>
<evidence type="ECO:0000313" key="11">
    <source>
        <dbReference type="Proteomes" id="UP000537592"/>
    </source>
</evidence>
<gene>
    <name evidence="10" type="ORF">FHS81_002031</name>
</gene>
<keyword evidence="5 8" id="KW-0812">Transmembrane</keyword>
<sequence length="366" mass="39766">MWNRIVALVTKELQQLFSTRRNIMMLMTPLILQLAIFPFATTLEVRNATLAILNEDTGAEAIELVQRLAAASAFTQVTMIYDDATLENVIDAQTALLAIRIPPDFSGKVLTGEPVRLQALIDGRRSNAAQIAFAYAQQVVTQFAEERAGQKPPATLVVRNLYNPNLDYRWFVLPSLVAIIATVGCLLVTALSLAREREEGTFDQLLVTPLTPAYIMLGKAVPGILVGMAQGGIIALAAVFIYGVPFTGPPWLLVLATFAYALALSGVGLLISSVSSSQQQAFLGVFCFMVPSVVLSGYLAPIENMPTVLRWMSDINPLTHFIAMSKGIFLKSFGLEETWHSLVALFAIAAVTLVAAHAVFHKQTRS</sequence>
<dbReference type="PANTHER" id="PTHR30294:SF44">
    <property type="entry name" value="MULTIDRUG ABC TRANSPORTER PERMEASE YBHR-RELATED"/>
    <property type="match status" value="1"/>
</dbReference>
<dbReference type="Pfam" id="PF12698">
    <property type="entry name" value="ABC2_membrane_3"/>
    <property type="match status" value="1"/>
</dbReference>
<comment type="caution">
    <text evidence="10">The sequence shown here is derived from an EMBL/GenBank/DDBJ whole genome shotgun (WGS) entry which is preliminary data.</text>
</comment>
<evidence type="ECO:0000313" key="10">
    <source>
        <dbReference type="EMBL" id="MBB3809943.1"/>
    </source>
</evidence>
<dbReference type="PROSITE" id="PS51012">
    <property type="entry name" value="ABC_TM2"/>
    <property type="match status" value="1"/>
</dbReference>
<feature type="transmembrane region" description="Helical" evidence="8">
    <location>
        <begin position="281"/>
        <end position="300"/>
    </location>
</feature>
<protein>
    <submittedName>
        <fullName evidence="10">ABC-2 type transport system permease protein</fullName>
    </submittedName>
</protein>
<keyword evidence="4" id="KW-1003">Cell membrane</keyword>